<dbReference type="GO" id="GO:0030416">
    <property type="term" value="P:methylamine metabolic process"/>
    <property type="evidence" value="ECO:0007669"/>
    <property type="project" value="InterPro"/>
</dbReference>
<evidence type="ECO:0000256" key="2">
    <source>
        <dbReference type="ARBA" id="ARBA00022692"/>
    </source>
</evidence>
<dbReference type="InterPro" id="IPR009908">
    <property type="entry name" value="Methylamine_util_MauE"/>
</dbReference>
<dbReference type="EMBL" id="PXZM01000022">
    <property type="protein sequence ID" value="PSJ95153.1"/>
    <property type="molecule type" value="Genomic_DNA"/>
</dbReference>
<accession>A0A2P7V7G1</accession>
<comment type="subcellular location">
    <subcellularLocation>
        <location evidence="1">Membrane</location>
        <topology evidence="1">Multi-pass membrane protein</topology>
    </subcellularLocation>
</comment>
<dbReference type="Pfam" id="PF07291">
    <property type="entry name" value="MauE"/>
    <property type="match status" value="1"/>
</dbReference>
<dbReference type="OrthoDB" id="4462029at2"/>
<evidence type="ECO:0000313" key="8">
    <source>
        <dbReference type="Proteomes" id="UP000240419"/>
    </source>
</evidence>
<keyword evidence="3 5" id="KW-1133">Transmembrane helix</keyword>
<comment type="caution">
    <text evidence="7">The sequence shown here is derived from an EMBL/GenBank/DDBJ whole genome shotgun (WGS) entry which is preliminary data.</text>
</comment>
<feature type="transmembrane region" description="Helical" evidence="5">
    <location>
        <begin position="60"/>
        <end position="87"/>
    </location>
</feature>
<keyword evidence="4 5" id="KW-0472">Membrane</keyword>
<keyword evidence="2 5" id="KW-0812">Transmembrane</keyword>
<name>A0A2P7V7G1_9BACL</name>
<evidence type="ECO:0000256" key="1">
    <source>
        <dbReference type="ARBA" id="ARBA00004141"/>
    </source>
</evidence>
<feature type="domain" description="Methylamine utilisation protein MauE" evidence="6">
    <location>
        <begin position="1"/>
        <end position="128"/>
    </location>
</feature>
<evidence type="ECO:0000256" key="4">
    <source>
        <dbReference type="ARBA" id="ARBA00023136"/>
    </source>
</evidence>
<feature type="transmembrane region" description="Helical" evidence="5">
    <location>
        <begin position="115"/>
        <end position="133"/>
    </location>
</feature>
<protein>
    <submittedName>
        <fullName evidence="7">Methylamine utilization protein MauE</fullName>
    </submittedName>
</protein>
<dbReference type="RefSeq" id="WP_106839411.1">
    <property type="nucleotide sequence ID" value="NZ_JBCNIW010000001.1"/>
</dbReference>
<evidence type="ECO:0000259" key="6">
    <source>
        <dbReference type="Pfam" id="PF07291"/>
    </source>
</evidence>
<keyword evidence="8" id="KW-1185">Reference proteome</keyword>
<dbReference type="Proteomes" id="UP000240419">
    <property type="component" value="Unassembled WGS sequence"/>
</dbReference>
<feature type="transmembrane region" description="Helical" evidence="5">
    <location>
        <begin position="153"/>
        <end position="174"/>
    </location>
</feature>
<organism evidence="7 8">
    <name type="scientific">Brevibacillus fortis</name>
    <dbReference type="NCBI Taxonomy" id="2126352"/>
    <lineage>
        <taxon>Bacteria</taxon>
        <taxon>Bacillati</taxon>
        <taxon>Bacillota</taxon>
        <taxon>Bacilli</taxon>
        <taxon>Bacillales</taxon>
        <taxon>Paenibacillaceae</taxon>
        <taxon>Brevibacillus</taxon>
    </lineage>
</organism>
<evidence type="ECO:0000313" key="7">
    <source>
        <dbReference type="EMBL" id="PSJ95153.1"/>
    </source>
</evidence>
<reference evidence="7 8" key="1">
    <citation type="submission" date="2018-03" db="EMBL/GenBank/DDBJ databases">
        <title>Brevisbacillus phylogenomics.</title>
        <authorList>
            <person name="Dunlap C."/>
        </authorList>
    </citation>
    <scope>NUCLEOTIDE SEQUENCE [LARGE SCALE GENOMIC DNA]</scope>
    <source>
        <strain evidence="7 8">NRRL NRS-1210</strain>
    </source>
</reference>
<evidence type="ECO:0000256" key="5">
    <source>
        <dbReference type="SAM" id="Phobius"/>
    </source>
</evidence>
<dbReference type="AlphaFoldDB" id="A0A2P7V7G1"/>
<gene>
    <name evidence="7" type="ORF">C7R93_14150</name>
</gene>
<proteinExistence type="predicted"/>
<evidence type="ECO:0000256" key="3">
    <source>
        <dbReference type="ARBA" id="ARBA00022989"/>
    </source>
</evidence>
<dbReference type="GO" id="GO:0016020">
    <property type="term" value="C:membrane"/>
    <property type="evidence" value="ECO:0007669"/>
    <property type="project" value="UniProtKB-SubCell"/>
</dbReference>
<sequence length="186" mass="20300">MEELGLLFRLILAFLFLSTFVSKISDIATHLSIVRAYQIIPYPWSKSFTYLDLGLQAAVAISLSLGLFTTLGLSLAILLLGAYTLAISINLARGRRKTSCGCGGMAGNHFLSWKLVLRNLVFISLAVYVGQWSGGWASVDHYLSSGSFEIANWVIAIVFSSVCISLLMAIGGEISTFQQILRKRQG</sequence>
<dbReference type="UniPathway" id="UPA00895"/>